<dbReference type="InterPro" id="IPR037050">
    <property type="entry name" value="DUF1254_sf"/>
</dbReference>
<name>A0A7W2I8U3_9BURK</name>
<feature type="chain" id="PRO_5030660991" evidence="1">
    <location>
        <begin position="19"/>
        <end position="498"/>
    </location>
</feature>
<protein>
    <submittedName>
        <fullName evidence="4">DUF1254 domain-containing protein</fullName>
    </submittedName>
</protein>
<evidence type="ECO:0000313" key="5">
    <source>
        <dbReference type="Proteomes" id="UP000566711"/>
    </source>
</evidence>
<dbReference type="Pfam" id="PF06742">
    <property type="entry name" value="DUF1214"/>
    <property type="match status" value="1"/>
</dbReference>
<dbReference type="EMBL" id="JACEZS010000021">
    <property type="protein sequence ID" value="MBA5607743.1"/>
    <property type="molecule type" value="Genomic_DNA"/>
</dbReference>
<evidence type="ECO:0000313" key="4">
    <source>
        <dbReference type="EMBL" id="MBA5607743.1"/>
    </source>
</evidence>
<dbReference type="InterPro" id="IPR010621">
    <property type="entry name" value="DUF1214"/>
</dbReference>
<evidence type="ECO:0000259" key="2">
    <source>
        <dbReference type="Pfam" id="PF06742"/>
    </source>
</evidence>
<accession>A0A7W2I8U3</accession>
<evidence type="ECO:0000256" key="1">
    <source>
        <dbReference type="SAM" id="SignalP"/>
    </source>
</evidence>
<feature type="domain" description="DUF1254" evidence="3">
    <location>
        <begin position="99"/>
        <end position="225"/>
    </location>
</feature>
<proteinExistence type="predicted"/>
<dbReference type="RefSeq" id="WP_182219948.1">
    <property type="nucleotide sequence ID" value="NZ_JACEZS010000021.1"/>
</dbReference>
<feature type="signal peptide" evidence="1">
    <location>
        <begin position="1"/>
        <end position="18"/>
    </location>
</feature>
<dbReference type="Pfam" id="PF06863">
    <property type="entry name" value="DUF1254"/>
    <property type="match status" value="1"/>
</dbReference>
<keyword evidence="5" id="KW-1185">Reference proteome</keyword>
<sequence>MKRILSISLLLAAGFAFAQQKPQPYRMTTPVPPGIATPDKVTTSLGTLSFHDGVPDDATARKVYDNLDAQRALQAYLDALPAVSMMAMVRGLDQFGAVNRTAVMHEARMDSKSLFLTANTNTTYTWMHLSTKNGPLVVEVPPKVLGLFDDSWFRWVGDIGILGADKGAGGKYLLLPPDWKGEIPEGYHVLHSRTYTVWGGFRTFPVNGDYKPGIDLVEKTMRIYPLTDAGNPPALHFEHVSGKYFNTIAPGDTQVFSMIHQFLQEEPNSAIDAVTLGNLAAIGIVKGKPFAPDARMKKILADAAKIGDATVRAMTYRQRNPDAYFYPGSAWRTGFLGGYLFENNGVRELDSYYSFFFYATGVTPAMEMKVIGKGSQYAAAFVDSKGRGFDGSHTYKLHLPANIPVKDFWSLIAYDTQTRSMLQTDQQYPQVGSQSPGLKMNTDGSIDVYFGPKAPAGRDGNWVQTVPGKGWSVLLRLYGALEPWFDKTWRPGEFERMD</sequence>
<dbReference type="Gene3D" id="2.60.40.1610">
    <property type="entry name" value="Domain of unknown function DUF1254"/>
    <property type="match status" value="1"/>
</dbReference>
<dbReference type="Gene3D" id="1.10.3360.10">
    <property type="entry name" value="VPA0735-like domain"/>
    <property type="match status" value="1"/>
</dbReference>
<dbReference type="Gene3D" id="2.60.120.600">
    <property type="entry name" value="Domain of unknown function DUF1214, C-terminal domain"/>
    <property type="match status" value="1"/>
</dbReference>
<reference evidence="4 5" key="1">
    <citation type="submission" date="2020-07" db="EMBL/GenBank/DDBJ databases">
        <title>Novel species isolated from subtropical streams in China.</title>
        <authorList>
            <person name="Lu H."/>
        </authorList>
    </citation>
    <scope>NUCLEOTIDE SEQUENCE [LARGE SCALE GENOMIC DNA]</scope>
    <source>
        <strain evidence="4 5">FT3S</strain>
    </source>
</reference>
<dbReference type="SUPFAM" id="SSF160935">
    <property type="entry name" value="VPA0735-like"/>
    <property type="match status" value="1"/>
</dbReference>
<evidence type="ECO:0000259" key="3">
    <source>
        <dbReference type="Pfam" id="PF06863"/>
    </source>
</evidence>
<dbReference type="PANTHER" id="PTHR36509">
    <property type="entry name" value="BLL3101 PROTEIN"/>
    <property type="match status" value="1"/>
</dbReference>
<dbReference type="AlphaFoldDB" id="A0A7W2I8U3"/>
<dbReference type="Proteomes" id="UP000566711">
    <property type="component" value="Unassembled WGS sequence"/>
</dbReference>
<dbReference type="PANTHER" id="PTHR36509:SF3">
    <property type="entry name" value="SIGNAL PEPTIDE PROTEIN"/>
    <property type="match status" value="1"/>
</dbReference>
<gene>
    <name evidence="4" type="ORF">H3H36_20515</name>
</gene>
<organism evidence="4 5">
    <name type="scientific">Rugamonas fusca</name>
    <dbReference type="NCBI Taxonomy" id="2758568"/>
    <lineage>
        <taxon>Bacteria</taxon>
        <taxon>Pseudomonadati</taxon>
        <taxon>Pseudomonadota</taxon>
        <taxon>Betaproteobacteria</taxon>
        <taxon>Burkholderiales</taxon>
        <taxon>Oxalobacteraceae</taxon>
        <taxon>Telluria group</taxon>
        <taxon>Rugamonas</taxon>
    </lineage>
</organism>
<feature type="domain" description="DUF1214" evidence="2">
    <location>
        <begin position="375"/>
        <end position="480"/>
    </location>
</feature>
<comment type="caution">
    <text evidence="4">The sequence shown here is derived from an EMBL/GenBank/DDBJ whole genome shotgun (WGS) entry which is preliminary data.</text>
</comment>
<dbReference type="InterPro" id="IPR037049">
    <property type="entry name" value="DUF1214_C_sf"/>
</dbReference>
<dbReference type="InterPro" id="IPR010679">
    <property type="entry name" value="DUF1254"/>
</dbReference>
<keyword evidence="1" id="KW-0732">Signal</keyword>